<comment type="caution">
    <text evidence="1">The sequence shown here is derived from an EMBL/GenBank/DDBJ whole genome shotgun (WGS) entry which is preliminary data.</text>
</comment>
<evidence type="ECO:0000313" key="2">
    <source>
        <dbReference type="Proteomes" id="UP001259239"/>
    </source>
</evidence>
<dbReference type="SUPFAM" id="SSF54001">
    <property type="entry name" value="Cysteine proteinases"/>
    <property type="match status" value="1"/>
</dbReference>
<dbReference type="InterPro" id="IPR038765">
    <property type="entry name" value="Papain-like_cys_pep_sf"/>
</dbReference>
<dbReference type="RefSeq" id="WP_024093302.1">
    <property type="nucleotide sequence ID" value="NZ_CBCRXL010000080.1"/>
</dbReference>
<reference evidence="1" key="2">
    <citation type="submission" date="2023-03" db="EMBL/GenBank/DDBJ databases">
        <authorList>
            <person name="Obshta O."/>
            <person name="Zabrodski M.W."/>
            <person name="Soomro T."/>
            <person name="Wilson G."/>
            <person name="Masood F."/>
            <person name="Thebeau J."/>
            <person name="Bezerra Da Silva M.C."/>
            <person name="Raza F."/>
            <person name="Biganski S."/>
            <person name="Jose M."/>
            <person name="Camilli M."/>
            <person name="Kozii I.V."/>
            <person name="Kozii R.V."/>
            <person name="Simko E."/>
            <person name="Wood S.C."/>
        </authorList>
    </citation>
    <scope>NUCLEOTIDE SEQUENCE</scope>
    <source>
        <strain evidence="1">PL001</strain>
    </source>
</reference>
<dbReference type="AlphaFoldDB" id="A0AAP5JRN6"/>
<dbReference type="Proteomes" id="UP001259239">
    <property type="component" value="Unassembled WGS sequence"/>
</dbReference>
<name>A0AAP5JRN6_9BACL</name>
<accession>A0AAP5JRN6</accession>
<evidence type="ECO:0000313" key="1">
    <source>
        <dbReference type="EMBL" id="MDT2250699.1"/>
    </source>
</evidence>
<reference evidence="1" key="1">
    <citation type="journal article" date="2023" name="J. Vet. Diagn. Invest.">
        <title>Oxytetracycline-resistant Paenibacillus larvae identified in commercial beekeeping operations in Saskatchewan using pooled honey sampling.</title>
        <authorList>
            <person name="Obshta O."/>
            <person name="Zabrodski M.W."/>
            <person name="Soomro T."/>
            <person name="Wilson G."/>
            <person name="Masood F."/>
            <person name="Thebeau J."/>
            <person name="Silva M.C.B."/>
            <person name="Biganski S."/>
            <person name="Kozii I.V."/>
            <person name="Koziy R.V."/>
            <person name="Raza M.F."/>
            <person name="Jose M.S."/>
            <person name="Simko E."/>
            <person name="Wood S.C."/>
        </authorList>
    </citation>
    <scope>NUCLEOTIDE SEQUENCE</scope>
    <source>
        <strain evidence="1">PL001</strain>
    </source>
</reference>
<dbReference type="EMBL" id="JARQGV010000004">
    <property type="protein sequence ID" value="MDT2250699.1"/>
    <property type="molecule type" value="Genomic_DNA"/>
</dbReference>
<evidence type="ECO:0008006" key="3">
    <source>
        <dbReference type="Google" id="ProtNLM"/>
    </source>
</evidence>
<dbReference type="Gene3D" id="3.90.1720.10">
    <property type="entry name" value="endopeptidase domain like (from Nostoc punctiforme)"/>
    <property type="match status" value="1"/>
</dbReference>
<protein>
    <recommendedName>
        <fullName evidence="3">Cell wall-associated hydrolase</fullName>
    </recommendedName>
</protein>
<sequence length="88" mass="10237">MYVVDNNGVKAEQKYYTWAGSNAGYHVGKPYNKTFVNMYRTDQFYCSQLLWRVWKDSGYDVSNNSVAFVTPADIAQDNNTRTWYSRGL</sequence>
<gene>
    <name evidence="1" type="ORF">P7H09_04785</name>
</gene>
<proteinExistence type="predicted"/>
<organism evidence="1 2">
    <name type="scientific">Paenibacillus larvae</name>
    <dbReference type="NCBI Taxonomy" id="1464"/>
    <lineage>
        <taxon>Bacteria</taxon>
        <taxon>Bacillati</taxon>
        <taxon>Bacillota</taxon>
        <taxon>Bacilli</taxon>
        <taxon>Bacillales</taxon>
        <taxon>Paenibacillaceae</taxon>
        <taxon>Paenibacillus</taxon>
    </lineage>
</organism>